<evidence type="ECO:0000256" key="21">
    <source>
        <dbReference type="ARBA" id="ARBA00031469"/>
    </source>
</evidence>
<evidence type="ECO:0000256" key="12">
    <source>
        <dbReference type="ARBA" id="ARBA00022801"/>
    </source>
</evidence>
<keyword evidence="7" id="KW-0963">Cytoplasm</keyword>
<dbReference type="InterPro" id="IPR032675">
    <property type="entry name" value="LRR_dom_sf"/>
</dbReference>
<comment type="cofactor">
    <cofactor evidence="2">
        <name>Mg(2+)</name>
        <dbReference type="ChEBI" id="CHEBI:18420"/>
    </cofactor>
</comment>
<keyword evidence="26" id="KW-1185">Reference proteome</keyword>
<evidence type="ECO:0000256" key="19">
    <source>
        <dbReference type="ARBA" id="ARBA00023475"/>
    </source>
</evidence>
<comment type="catalytic activity">
    <reaction evidence="1">
        <text>Exonucleolytic cleavage of poly(A) to 5'-AMP.</text>
        <dbReference type="EC" id="3.1.13.4"/>
    </reaction>
</comment>
<dbReference type="PROSITE" id="PS51450">
    <property type="entry name" value="LRR"/>
    <property type="match status" value="2"/>
</dbReference>
<evidence type="ECO:0000256" key="23">
    <source>
        <dbReference type="SAM" id="MobiDB-lite"/>
    </source>
</evidence>
<keyword evidence="13" id="KW-0269">Exonuclease</keyword>
<dbReference type="GO" id="GO:0005634">
    <property type="term" value="C:nucleus"/>
    <property type="evidence" value="ECO:0007669"/>
    <property type="project" value="UniProtKB-SubCell"/>
</dbReference>
<comment type="subcellular location">
    <subcellularLocation>
        <location evidence="4">Cytoplasm</location>
    </subcellularLocation>
    <subcellularLocation>
        <location evidence="3">Nucleus</location>
    </subcellularLocation>
</comment>
<dbReference type="GO" id="GO:0004535">
    <property type="term" value="F:poly(A)-specific ribonuclease activity"/>
    <property type="evidence" value="ECO:0007669"/>
    <property type="project" value="UniProtKB-EC"/>
</dbReference>
<dbReference type="SUPFAM" id="SSF52058">
    <property type="entry name" value="L domain-like"/>
    <property type="match status" value="1"/>
</dbReference>
<protein>
    <recommendedName>
        <fullName evidence="19">CCR4-Not complex 3'-5'-exoribonuclease subunit Ccr4</fullName>
        <ecNumber evidence="6">3.1.13.4</ecNumber>
    </recommendedName>
    <alternativeName>
        <fullName evidence="20">Carbon catabolite repressor protein 4</fullName>
    </alternativeName>
    <alternativeName>
        <fullName evidence="21">Cytoplasmic deadenylase</fullName>
    </alternativeName>
    <alternativeName>
        <fullName evidence="22">Glucose-repressible alcohol dehydrogenase transcriptional effector</fullName>
    </alternativeName>
</protein>
<dbReference type="EC" id="3.1.13.4" evidence="6"/>
<evidence type="ECO:0000256" key="14">
    <source>
        <dbReference type="ARBA" id="ARBA00022842"/>
    </source>
</evidence>
<keyword evidence="10" id="KW-0479">Metal-binding</keyword>
<keyword evidence="8" id="KW-0433">Leucine-rich repeat</keyword>
<evidence type="ECO:0000256" key="13">
    <source>
        <dbReference type="ARBA" id="ARBA00022839"/>
    </source>
</evidence>
<proteinExistence type="inferred from homology"/>
<reference evidence="25 26" key="1">
    <citation type="journal article" date="2015" name="Fungal Genet. Biol.">
        <title>Evolution of novel wood decay mechanisms in Agaricales revealed by the genome sequences of Fistulina hepatica and Cylindrobasidium torrendii.</title>
        <authorList>
            <person name="Floudas D."/>
            <person name="Held B.W."/>
            <person name="Riley R."/>
            <person name="Nagy L.G."/>
            <person name="Koehler G."/>
            <person name="Ransdell A.S."/>
            <person name="Younus H."/>
            <person name="Chow J."/>
            <person name="Chiniquy J."/>
            <person name="Lipzen A."/>
            <person name="Tritt A."/>
            <person name="Sun H."/>
            <person name="Haridas S."/>
            <person name="LaButti K."/>
            <person name="Ohm R.A."/>
            <person name="Kues U."/>
            <person name="Blanchette R.A."/>
            <person name="Grigoriev I.V."/>
            <person name="Minto R.E."/>
            <person name="Hibbett D.S."/>
        </authorList>
    </citation>
    <scope>NUCLEOTIDE SEQUENCE [LARGE SCALE GENOMIC DNA]</scope>
    <source>
        <strain evidence="25 26">FP15055 ss-10</strain>
    </source>
</reference>
<keyword evidence="18" id="KW-0539">Nucleus</keyword>
<dbReference type="GO" id="GO:0005737">
    <property type="term" value="C:cytoplasm"/>
    <property type="evidence" value="ECO:0007669"/>
    <property type="project" value="UniProtKB-SubCell"/>
</dbReference>
<evidence type="ECO:0000259" key="24">
    <source>
        <dbReference type="Pfam" id="PF03372"/>
    </source>
</evidence>
<dbReference type="Gene3D" id="3.80.10.10">
    <property type="entry name" value="Ribonuclease Inhibitor"/>
    <property type="match status" value="1"/>
</dbReference>
<evidence type="ECO:0000313" key="26">
    <source>
        <dbReference type="Proteomes" id="UP000054007"/>
    </source>
</evidence>
<dbReference type="InterPro" id="IPR003591">
    <property type="entry name" value="Leu-rich_rpt_typical-subtyp"/>
</dbReference>
<dbReference type="OrthoDB" id="428734at2759"/>
<feature type="region of interest" description="Disordered" evidence="23">
    <location>
        <begin position="32"/>
        <end position="73"/>
    </location>
</feature>
<gene>
    <name evidence="25" type="ORF">CYLTODRAFT_384144</name>
</gene>
<keyword evidence="16" id="KW-0805">Transcription regulation</keyword>
<dbReference type="InterPro" id="IPR005135">
    <property type="entry name" value="Endo/exonuclease/phosphatase"/>
</dbReference>
<keyword evidence="17" id="KW-0804">Transcription</keyword>
<dbReference type="EMBL" id="KN880836">
    <property type="protein sequence ID" value="KIY62013.1"/>
    <property type="molecule type" value="Genomic_DNA"/>
</dbReference>
<evidence type="ECO:0000256" key="1">
    <source>
        <dbReference type="ARBA" id="ARBA00001663"/>
    </source>
</evidence>
<dbReference type="AlphaFoldDB" id="A0A0D7AUG2"/>
<evidence type="ECO:0000256" key="8">
    <source>
        <dbReference type="ARBA" id="ARBA00022614"/>
    </source>
</evidence>
<evidence type="ECO:0000256" key="17">
    <source>
        <dbReference type="ARBA" id="ARBA00023163"/>
    </source>
</evidence>
<dbReference type="CDD" id="cd09097">
    <property type="entry name" value="Deadenylase_CCR4"/>
    <property type="match status" value="1"/>
</dbReference>
<dbReference type="InterPro" id="IPR036691">
    <property type="entry name" value="Endo/exonu/phosph_ase_sf"/>
</dbReference>
<evidence type="ECO:0000256" key="9">
    <source>
        <dbReference type="ARBA" id="ARBA00022722"/>
    </source>
</evidence>
<evidence type="ECO:0000256" key="6">
    <source>
        <dbReference type="ARBA" id="ARBA00012161"/>
    </source>
</evidence>
<dbReference type="InterPro" id="IPR050410">
    <property type="entry name" value="CCR4/nocturin_mRNA_transcr"/>
</dbReference>
<organism evidence="25 26">
    <name type="scientific">Cylindrobasidium torrendii FP15055 ss-10</name>
    <dbReference type="NCBI Taxonomy" id="1314674"/>
    <lineage>
        <taxon>Eukaryota</taxon>
        <taxon>Fungi</taxon>
        <taxon>Dikarya</taxon>
        <taxon>Basidiomycota</taxon>
        <taxon>Agaricomycotina</taxon>
        <taxon>Agaricomycetes</taxon>
        <taxon>Agaricomycetidae</taxon>
        <taxon>Agaricales</taxon>
        <taxon>Marasmiineae</taxon>
        <taxon>Physalacriaceae</taxon>
        <taxon>Cylindrobasidium</taxon>
    </lineage>
</organism>
<dbReference type="Gene3D" id="3.60.10.10">
    <property type="entry name" value="Endonuclease/exonuclease/phosphatase"/>
    <property type="match status" value="1"/>
</dbReference>
<dbReference type="GO" id="GO:0046872">
    <property type="term" value="F:metal ion binding"/>
    <property type="evidence" value="ECO:0007669"/>
    <property type="project" value="UniProtKB-KW"/>
</dbReference>
<evidence type="ECO:0000256" key="16">
    <source>
        <dbReference type="ARBA" id="ARBA00023015"/>
    </source>
</evidence>
<keyword evidence="15" id="KW-0694">RNA-binding</keyword>
<accession>A0A0D7AUG2</accession>
<dbReference type="PANTHER" id="PTHR12121">
    <property type="entry name" value="CARBON CATABOLITE REPRESSOR PROTEIN 4"/>
    <property type="match status" value="1"/>
</dbReference>
<evidence type="ECO:0000256" key="2">
    <source>
        <dbReference type="ARBA" id="ARBA00001946"/>
    </source>
</evidence>
<dbReference type="GO" id="GO:0003723">
    <property type="term" value="F:RNA binding"/>
    <property type="evidence" value="ECO:0007669"/>
    <property type="project" value="UniProtKB-KW"/>
</dbReference>
<dbReference type="PANTHER" id="PTHR12121:SF100">
    <property type="entry name" value="POLY(A)-SPECIFIC RIBONUCLEASE"/>
    <property type="match status" value="1"/>
</dbReference>
<dbReference type="SMART" id="SM00369">
    <property type="entry name" value="LRR_TYP"/>
    <property type="match status" value="3"/>
</dbReference>
<keyword evidence="11" id="KW-0677">Repeat</keyword>
<dbReference type="Pfam" id="PF13855">
    <property type="entry name" value="LRR_8"/>
    <property type="match status" value="1"/>
</dbReference>
<name>A0A0D7AUG2_9AGAR</name>
<evidence type="ECO:0000256" key="3">
    <source>
        <dbReference type="ARBA" id="ARBA00004123"/>
    </source>
</evidence>
<feature type="compositionally biased region" description="Polar residues" evidence="23">
    <location>
        <begin position="51"/>
        <end position="61"/>
    </location>
</feature>
<sequence>MNHYPSPPPLGSPAQVVAPHWQQQLLKYDAVRQARSPHHRAKKSAMAARNVSKSAIPITNPNKPPEDSMLENHPSSTVAPIAQVSRPTAESNWSSLDMGGVNIKTLPATSGLFSFTFLVNLFLNHNALEVIPPQIAQLRHLELLDISGNHLTHLPPELGMVTSLKELYLFDNNISTIPAQWGTLHQLQTLGIEGNPLDTNIKTMIQREGTPYAIAYLRDTCETPAIPRQRQWQVLETGSPAGETFNVLCYNVLCERAGTPRMYGYTPQWALLWDYRKQLILAEIQANPADFICLQEVDLGQYEEFFTKHLGEHGYKSVHYQKARAKNMSEEDRKLVDGCATFYNANRYKLVEDRLLDFAAVAMRRSDFKKTDDMFNRVLGKDYLAVVCLFEDIHTGTRIIVSNAHLLWPASFSDVKLVQTALLVDEIQSYAKEWSRYPPPPDQPARYADWTKIPVVVCGDFNSVPDSGVYEFLSNGHLDAGHPEFMGRLYGRYTDEGLDHRLHLKSAYAPTNAGELLPFTNFTSSFQGVLDYLWYSTPTLGVTAVLGEIDKEYLSKVVGFPNAHYPSDHVCISAKFRVKPPASKLATSP</sequence>
<keyword evidence="9" id="KW-0540">Nuclease</keyword>
<evidence type="ECO:0000256" key="11">
    <source>
        <dbReference type="ARBA" id="ARBA00022737"/>
    </source>
</evidence>
<evidence type="ECO:0000256" key="5">
    <source>
        <dbReference type="ARBA" id="ARBA00010774"/>
    </source>
</evidence>
<evidence type="ECO:0000256" key="15">
    <source>
        <dbReference type="ARBA" id="ARBA00022884"/>
    </source>
</evidence>
<evidence type="ECO:0000256" key="22">
    <source>
        <dbReference type="ARBA" id="ARBA00033317"/>
    </source>
</evidence>
<feature type="domain" description="Endonuclease/exonuclease/phosphatase" evidence="24">
    <location>
        <begin position="248"/>
        <end position="569"/>
    </location>
</feature>
<evidence type="ECO:0000256" key="10">
    <source>
        <dbReference type="ARBA" id="ARBA00022723"/>
    </source>
</evidence>
<evidence type="ECO:0000256" key="7">
    <source>
        <dbReference type="ARBA" id="ARBA00022490"/>
    </source>
</evidence>
<dbReference type="Proteomes" id="UP000054007">
    <property type="component" value="Unassembled WGS sequence"/>
</dbReference>
<dbReference type="SUPFAM" id="SSF56219">
    <property type="entry name" value="DNase I-like"/>
    <property type="match status" value="1"/>
</dbReference>
<keyword evidence="14" id="KW-0460">Magnesium</keyword>
<evidence type="ECO:0000256" key="4">
    <source>
        <dbReference type="ARBA" id="ARBA00004496"/>
    </source>
</evidence>
<evidence type="ECO:0000256" key="20">
    <source>
        <dbReference type="ARBA" id="ARBA00030493"/>
    </source>
</evidence>
<dbReference type="STRING" id="1314674.A0A0D7AUG2"/>
<comment type="similarity">
    <text evidence="5">Belongs to the CCR4/nocturin family.</text>
</comment>
<evidence type="ECO:0000313" key="25">
    <source>
        <dbReference type="EMBL" id="KIY62013.1"/>
    </source>
</evidence>
<evidence type="ECO:0000256" key="18">
    <source>
        <dbReference type="ARBA" id="ARBA00023242"/>
    </source>
</evidence>
<dbReference type="InterPro" id="IPR001611">
    <property type="entry name" value="Leu-rich_rpt"/>
</dbReference>
<dbReference type="Pfam" id="PF03372">
    <property type="entry name" value="Exo_endo_phos"/>
    <property type="match status" value="1"/>
</dbReference>
<keyword evidence="12" id="KW-0378">Hydrolase</keyword>